<feature type="domain" description="hAT-like transposase RNase-H fold" evidence="3">
    <location>
        <begin position="236"/>
        <end position="335"/>
    </location>
</feature>
<reference evidence="5" key="1">
    <citation type="submission" date="2014-03" db="EMBL/GenBank/DDBJ databases">
        <title>The Genome Sequence of Puccinia striiformis f. sp. tritici PST-78.</title>
        <authorList>
            <consortium name="The Broad Institute Genome Sequencing Platform"/>
            <person name="Cuomo C."/>
            <person name="Hulbert S."/>
            <person name="Chen X."/>
            <person name="Walker B."/>
            <person name="Young S.K."/>
            <person name="Zeng Q."/>
            <person name="Gargeya S."/>
            <person name="Fitzgerald M."/>
            <person name="Haas B."/>
            <person name="Abouelleil A."/>
            <person name="Alvarado L."/>
            <person name="Arachchi H.M."/>
            <person name="Berlin A.M."/>
            <person name="Chapman S.B."/>
            <person name="Goldberg J."/>
            <person name="Griggs A."/>
            <person name="Gujja S."/>
            <person name="Hansen M."/>
            <person name="Howarth C."/>
            <person name="Imamovic A."/>
            <person name="Larimer J."/>
            <person name="McCowan C."/>
            <person name="Montmayeur A."/>
            <person name="Murphy C."/>
            <person name="Neiman D."/>
            <person name="Pearson M."/>
            <person name="Priest M."/>
            <person name="Roberts A."/>
            <person name="Saif S."/>
            <person name="Shea T."/>
            <person name="Sisk P."/>
            <person name="Sykes S."/>
            <person name="Wortman J."/>
            <person name="Nusbaum C."/>
            <person name="Birren B."/>
        </authorList>
    </citation>
    <scope>NUCLEOTIDE SEQUENCE [LARGE SCALE GENOMIC DNA]</scope>
    <source>
        <strain evidence="5">race PST-78</strain>
    </source>
</reference>
<dbReference type="AlphaFoldDB" id="A0A0L0URL2"/>
<keyword evidence="1" id="KW-0238">DNA-binding</keyword>
<organism evidence="4 5">
    <name type="scientific">Puccinia striiformis f. sp. tritici PST-78</name>
    <dbReference type="NCBI Taxonomy" id="1165861"/>
    <lineage>
        <taxon>Eukaryota</taxon>
        <taxon>Fungi</taxon>
        <taxon>Dikarya</taxon>
        <taxon>Basidiomycota</taxon>
        <taxon>Pucciniomycotina</taxon>
        <taxon>Pucciniomycetes</taxon>
        <taxon>Pucciniales</taxon>
        <taxon>Pucciniaceae</taxon>
        <taxon>Puccinia</taxon>
    </lineage>
</organism>
<sequence length="509" mass="57361">MAEASQICLTTDMWTAIDLTGYMVVTAHYILNEWELVKRIIGFKPLPPPHNGPAIAERLGHTLHEWKAISKVGFITLDNASANNSAVSRLQQFVNDRCRTAGSVEPTSAYFHVRCLAHVINLVVKDGLKHVGSAVTHLQDSVLYIHGSLARLDSFEDALEQSHLRRSMKHPTKDMPTRWNATYLMIKSVLPCKLAFQHLEMTDTKFEDCPTEAEWDHLVAMKAFLEPFFTATNDLSGTQYPTLNLAYRAMRQIEKAINDYKKTHYINDPLSLSIEPMKAKFNKYWEPIKVFLAIGLVLDPRFKMQYFRFTLEESCTVSTDIQTFLGQVRAGILDLWALYVPTSPTAQPSSDPKADKPLDEETARFYRYMNVNGSNGASQSNAPEAELDLYLEKPNLLVPLPKNLTSSLELPPVPKECWDTYSGAPNSHSGDPNPIHKVKRRRGSKPAAERDTTTAIIKPRQSSPKSLLKRITKNTIDSSPGEDPDLNEQNQPKGDIDQVFNVEKPSRLK</sequence>
<dbReference type="OrthoDB" id="3250324at2759"/>
<dbReference type="Pfam" id="PF14372">
    <property type="entry name" value="hAT-like_RNase-H"/>
    <property type="match status" value="1"/>
</dbReference>
<evidence type="ECO:0000313" key="5">
    <source>
        <dbReference type="Proteomes" id="UP000054564"/>
    </source>
</evidence>
<comment type="caution">
    <text evidence="4">The sequence shown here is derived from an EMBL/GenBank/DDBJ whole genome shotgun (WGS) entry which is preliminary data.</text>
</comment>
<gene>
    <name evidence="4" type="ORF">PSTG_16819</name>
</gene>
<dbReference type="SUPFAM" id="SSF53098">
    <property type="entry name" value="Ribonuclease H-like"/>
    <property type="match status" value="1"/>
</dbReference>
<dbReference type="EMBL" id="AJIL01000303">
    <property type="protein sequence ID" value="KNE89718.1"/>
    <property type="molecule type" value="Genomic_DNA"/>
</dbReference>
<dbReference type="PANTHER" id="PTHR46481:SF6">
    <property type="entry name" value="ZINC FINGER BED DOMAIN-CONTAINING PROTEIN RICESLEEPER 2-LIKE"/>
    <property type="match status" value="1"/>
</dbReference>
<dbReference type="GO" id="GO:0003677">
    <property type="term" value="F:DNA binding"/>
    <property type="evidence" value="ECO:0007669"/>
    <property type="project" value="UniProtKB-KW"/>
</dbReference>
<protein>
    <recommendedName>
        <fullName evidence="3">hAT-like transposase RNase-H fold domain-containing protein</fullName>
    </recommendedName>
</protein>
<dbReference type="Proteomes" id="UP000054564">
    <property type="component" value="Unassembled WGS sequence"/>
</dbReference>
<dbReference type="InterPro" id="IPR025525">
    <property type="entry name" value="hAT-like_transposase_RNase-H"/>
</dbReference>
<evidence type="ECO:0000313" key="4">
    <source>
        <dbReference type="EMBL" id="KNE89718.1"/>
    </source>
</evidence>
<dbReference type="InterPro" id="IPR012337">
    <property type="entry name" value="RNaseH-like_sf"/>
</dbReference>
<dbReference type="PANTHER" id="PTHR46481">
    <property type="entry name" value="ZINC FINGER BED DOMAIN-CONTAINING PROTEIN 4"/>
    <property type="match status" value="1"/>
</dbReference>
<accession>A0A0L0URL2</accession>
<name>A0A0L0URL2_9BASI</name>
<keyword evidence="5" id="KW-1185">Reference proteome</keyword>
<proteinExistence type="predicted"/>
<evidence type="ECO:0000256" key="2">
    <source>
        <dbReference type="SAM" id="MobiDB-lite"/>
    </source>
</evidence>
<feature type="region of interest" description="Disordered" evidence="2">
    <location>
        <begin position="421"/>
        <end position="509"/>
    </location>
</feature>
<dbReference type="InterPro" id="IPR052035">
    <property type="entry name" value="ZnF_BED_domain_contain"/>
</dbReference>
<dbReference type="STRING" id="1165861.A0A0L0URL2"/>
<evidence type="ECO:0000256" key="1">
    <source>
        <dbReference type="ARBA" id="ARBA00023125"/>
    </source>
</evidence>
<evidence type="ECO:0000259" key="3">
    <source>
        <dbReference type="Pfam" id="PF14372"/>
    </source>
</evidence>